<dbReference type="AlphaFoldDB" id="A0AAD8ME76"/>
<protein>
    <recommendedName>
        <fullName evidence="1">NADP-dependent oxidoreductase domain-containing protein</fullName>
    </recommendedName>
</protein>
<dbReference type="SUPFAM" id="SSF51430">
    <property type="entry name" value="NAD(P)-linked oxidoreductase"/>
    <property type="match status" value="1"/>
</dbReference>
<dbReference type="InterPro" id="IPR020471">
    <property type="entry name" value="AKR"/>
</dbReference>
<organism evidence="2 4">
    <name type="scientific">Heracleum sosnowskyi</name>
    <dbReference type="NCBI Taxonomy" id="360622"/>
    <lineage>
        <taxon>Eukaryota</taxon>
        <taxon>Viridiplantae</taxon>
        <taxon>Streptophyta</taxon>
        <taxon>Embryophyta</taxon>
        <taxon>Tracheophyta</taxon>
        <taxon>Spermatophyta</taxon>
        <taxon>Magnoliopsida</taxon>
        <taxon>eudicotyledons</taxon>
        <taxon>Gunneridae</taxon>
        <taxon>Pentapetalae</taxon>
        <taxon>asterids</taxon>
        <taxon>campanulids</taxon>
        <taxon>Apiales</taxon>
        <taxon>Apiaceae</taxon>
        <taxon>Apioideae</taxon>
        <taxon>apioid superclade</taxon>
        <taxon>Tordylieae</taxon>
        <taxon>Tordyliinae</taxon>
        <taxon>Heracleum</taxon>
    </lineage>
</organism>
<dbReference type="Proteomes" id="UP001237642">
    <property type="component" value="Unassembled WGS sequence"/>
</dbReference>
<sequence>MVGYRHIDCAQVYKNEKEIGLVFQKLFEDGVVKREDLFITSKLWRNYMPQDKFFSPLLLWKKRPQHLKKTSRRKPLIQAPFDSNFSEVSGVESWRSRLSSVETNGAPECR</sequence>
<evidence type="ECO:0000259" key="1">
    <source>
        <dbReference type="Pfam" id="PF00248"/>
    </source>
</evidence>
<evidence type="ECO:0000313" key="2">
    <source>
        <dbReference type="EMBL" id="KAK1369469.1"/>
    </source>
</evidence>
<dbReference type="EMBL" id="JAUIZM010000008">
    <property type="protein sequence ID" value="KAK1369470.1"/>
    <property type="molecule type" value="Genomic_DNA"/>
</dbReference>
<dbReference type="PROSITE" id="PS00798">
    <property type="entry name" value="ALDOKETO_REDUCTASE_1"/>
    <property type="match status" value="1"/>
</dbReference>
<evidence type="ECO:0000313" key="3">
    <source>
        <dbReference type="EMBL" id="KAK1369470.1"/>
    </source>
</evidence>
<dbReference type="InterPro" id="IPR018170">
    <property type="entry name" value="Aldo/ket_reductase_CS"/>
</dbReference>
<dbReference type="InterPro" id="IPR036812">
    <property type="entry name" value="NAD(P)_OxRdtase_dom_sf"/>
</dbReference>
<dbReference type="GO" id="GO:0016491">
    <property type="term" value="F:oxidoreductase activity"/>
    <property type="evidence" value="ECO:0007669"/>
    <property type="project" value="InterPro"/>
</dbReference>
<dbReference type="EMBL" id="JAUIZM010000008">
    <property type="protein sequence ID" value="KAK1369469.1"/>
    <property type="molecule type" value="Genomic_DNA"/>
</dbReference>
<dbReference type="Gene3D" id="3.20.20.100">
    <property type="entry name" value="NADP-dependent oxidoreductase domain"/>
    <property type="match status" value="1"/>
</dbReference>
<reference evidence="2" key="1">
    <citation type="submission" date="2023-02" db="EMBL/GenBank/DDBJ databases">
        <title>Genome of toxic invasive species Heracleum sosnowskyi carries increased number of genes despite the absence of recent whole-genome duplications.</title>
        <authorList>
            <person name="Schelkunov M."/>
            <person name="Shtratnikova V."/>
            <person name="Makarenko M."/>
            <person name="Klepikova A."/>
            <person name="Omelchenko D."/>
            <person name="Novikova G."/>
            <person name="Obukhova E."/>
            <person name="Bogdanov V."/>
            <person name="Penin A."/>
            <person name="Logacheva M."/>
        </authorList>
    </citation>
    <scope>NUCLEOTIDE SEQUENCE</scope>
    <source>
        <strain evidence="2">Hsosn_3</strain>
        <tissue evidence="2">Leaf</tissue>
    </source>
</reference>
<proteinExistence type="predicted"/>
<dbReference type="InterPro" id="IPR023210">
    <property type="entry name" value="NADP_OxRdtase_dom"/>
</dbReference>
<dbReference type="Pfam" id="PF00248">
    <property type="entry name" value="Aldo_ket_red"/>
    <property type="match status" value="1"/>
</dbReference>
<accession>A0AAD8ME76</accession>
<feature type="domain" description="NADP-dependent oxidoreductase" evidence="1">
    <location>
        <begin position="2"/>
        <end position="47"/>
    </location>
</feature>
<name>A0AAD8ME76_9APIA</name>
<gene>
    <name evidence="2" type="ORF">POM88_035561</name>
    <name evidence="3" type="ORF">POM88_035562</name>
</gene>
<reference evidence="2" key="2">
    <citation type="submission" date="2023-05" db="EMBL/GenBank/DDBJ databases">
        <authorList>
            <person name="Schelkunov M.I."/>
        </authorList>
    </citation>
    <scope>NUCLEOTIDE SEQUENCE</scope>
    <source>
        <strain evidence="2">Hsosn_3</strain>
        <tissue evidence="2">Leaf</tissue>
    </source>
</reference>
<keyword evidence="4" id="KW-1185">Reference proteome</keyword>
<evidence type="ECO:0000313" key="4">
    <source>
        <dbReference type="Proteomes" id="UP001237642"/>
    </source>
</evidence>
<dbReference type="PANTHER" id="PTHR11732">
    <property type="entry name" value="ALDO/KETO REDUCTASE"/>
    <property type="match status" value="1"/>
</dbReference>
<comment type="caution">
    <text evidence="2">The sequence shown here is derived from an EMBL/GenBank/DDBJ whole genome shotgun (WGS) entry which is preliminary data.</text>
</comment>